<dbReference type="AlphaFoldDB" id="D5MMT5"/>
<protein>
    <submittedName>
        <fullName evidence="1">Uncharacterized protein</fullName>
    </submittedName>
</protein>
<gene>
    <name evidence="1" type="ORF">DAMO_0974</name>
</gene>
<reference evidence="1 2" key="1">
    <citation type="journal article" date="2010" name="Nature">
        <title>Nitrite-driven anaerobic methane oxidation by oxygenic bacteria.</title>
        <authorList>
            <person name="Ettwig K.F."/>
            <person name="Butler M.K."/>
            <person name="Le Paslier D."/>
            <person name="Pelletier E."/>
            <person name="Mangenot S."/>
            <person name="Kuypers M.M.M."/>
            <person name="Schreiber F."/>
            <person name="Dutilh B.E."/>
            <person name="Zedelius J."/>
            <person name="de Beer D."/>
            <person name="Gloerich J."/>
            <person name="Wessels H.J.C.T."/>
            <person name="van Allen T."/>
            <person name="Luesken F."/>
            <person name="Wu M."/>
            <person name="van de Pas-Schoonen K.T."/>
            <person name="Op den Camp H.J.M."/>
            <person name="Janssen-Megens E.M."/>
            <person name="Francoijs K-J."/>
            <person name="Stunnenberg H."/>
            <person name="Weissenbach J."/>
            <person name="Jetten M.S.M."/>
            <person name="Strous M."/>
        </authorList>
    </citation>
    <scope>NUCLEOTIDE SEQUENCE [LARGE SCALE GENOMIC DNA]</scope>
</reference>
<name>D5MMT5_METO1</name>
<organism evidence="1 2">
    <name type="scientific">Methylomirabilis oxygeniifera</name>
    <dbReference type="NCBI Taxonomy" id="671143"/>
    <lineage>
        <taxon>Bacteria</taxon>
        <taxon>Candidatus Methylomirabilota</taxon>
        <taxon>Candidatus Methylomirabilia</taxon>
        <taxon>Candidatus Methylomirabilales</taxon>
        <taxon>Candidatus Methylomirabilaceae</taxon>
        <taxon>Candidatus Methylomirabilis</taxon>
    </lineage>
</organism>
<dbReference type="HOGENOM" id="CLU_2315076_0_0_0"/>
<evidence type="ECO:0000313" key="1">
    <source>
        <dbReference type="EMBL" id="CBE68035.1"/>
    </source>
</evidence>
<dbReference type="STRING" id="671143.DAMO_0974"/>
<evidence type="ECO:0000313" key="2">
    <source>
        <dbReference type="Proteomes" id="UP000006898"/>
    </source>
</evidence>
<accession>D5MMT5</accession>
<dbReference type="Proteomes" id="UP000006898">
    <property type="component" value="Chromosome"/>
</dbReference>
<sequence>MSSPSVSQTLPTFQGDQHSEHYDNLYYLFGKGGKGGRSPADALTLTLSSLQLQWDDAISVCRQRTVLEELDKPLERHDNRRSCWRFPGWDVLVPSIEGT</sequence>
<proteinExistence type="predicted"/>
<dbReference type="KEGG" id="mox:DAMO_0974"/>
<dbReference type="EMBL" id="FP565575">
    <property type="protein sequence ID" value="CBE68035.1"/>
    <property type="molecule type" value="Genomic_DNA"/>
</dbReference>